<dbReference type="AlphaFoldDB" id="A0AAN7YG56"/>
<dbReference type="PANTHER" id="PTHR31001:SF49">
    <property type="entry name" value="ZN(II)2CYS6 TRANSCRIPTION FACTOR (EUROFUNG)"/>
    <property type="match status" value="1"/>
</dbReference>
<comment type="subcellular location">
    <subcellularLocation>
        <location evidence="1">Nucleus</location>
    </subcellularLocation>
</comment>
<proteinExistence type="predicted"/>
<dbReference type="Pfam" id="PF04082">
    <property type="entry name" value="Fungal_trans"/>
    <property type="match status" value="1"/>
</dbReference>
<feature type="domain" description="Xylanolytic transcriptional activator regulatory" evidence="3">
    <location>
        <begin position="241"/>
        <end position="315"/>
    </location>
</feature>
<dbReference type="GO" id="GO:0005634">
    <property type="term" value="C:nucleus"/>
    <property type="evidence" value="ECO:0007669"/>
    <property type="project" value="UniProtKB-SubCell"/>
</dbReference>
<keyword evidence="2" id="KW-0539">Nucleus</keyword>
<dbReference type="GO" id="GO:0008270">
    <property type="term" value="F:zinc ion binding"/>
    <property type="evidence" value="ECO:0007669"/>
    <property type="project" value="InterPro"/>
</dbReference>
<reference evidence="4" key="1">
    <citation type="submission" date="2023-08" db="EMBL/GenBank/DDBJ databases">
        <title>Black Yeasts Isolated from many extreme environments.</title>
        <authorList>
            <person name="Coleine C."/>
            <person name="Stajich J.E."/>
            <person name="Selbmann L."/>
        </authorList>
    </citation>
    <scope>NUCLEOTIDE SEQUENCE</scope>
    <source>
        <strain evidence="4">CCFEE 5401</strain>
    </source>
</reference>
<dbReference type="EMBL" id="JAVRRL010000134">
    <property type="protein sequence ID" value="KAK5107193.1"/>
    <property type="molecule type" value="Genomic_DNA"/>
</dbReference>
<dbReference type="SMART" id="SM00906">
    <property type="entry name" value="Fungal_trans"/>
    <property type="match status" value="1"/>
</dbReference>
<sequence>MSTEAMRKKVDRLETFVNRLRTSDEESSNALNRGPAKEDLVQATVQLRITDTGAVQFVGPSHWESIIDDIAEVKAYFSEQYTDDHAPLDAIWPPSHSSLPRADIILGVAQTYTLHDLLTLLPPRTIIDRLIMLWFHSGDPLRLIQHAPTFQLEYDTFWSQPDAVSPAWLALLIATASIGAELNSQSTGDFSMSSMAEDLRRLTAHALLLANYVKPQAHIIECLLLHIKSLLLKSNDATSETYLLVGCVTRMCSQGGYHRDPRHNPNIGPLQAELRRRVWQSVRYYDIKMCYQLGLVSVINLLDQDTLDPANYTDADLMENPLPPPRPLTDTTPMSYSLAYHKLSHIFGDVISSTHATTTPDATKTERLYNHLQQARAELPTQLKMRTLSQSILDSTDLRVGRYGLEFLHLRAVCVLYQRFLSRQGTEHEQQRCIKAAVDLIRHQLVLLRAAQPGNDLEISRTFLVAYLHDFNLAAMLLCSRLQRSHVSTPTAPLDLGQDYAVPEMLELCDLWETVGTRSVKAGRALRAIQRFLQQNLLIAPGFGRDQFDMTVQAQYPMAQAGVDIDVARPTNNTKKVTEHLDQPHVDGVAEAWSLPPCFETDDSMLFQDFLGLENIIHLGESASWP</sequence>
<gene>
    <name evidence="4" type="ORF">LTR62_001639</name>
</gene>
<evidence type="ECO:0000313" key="5">
    <source>
        <dbReference type="Proteomes" id="UP001310890"/>
    </source>
</evidence>
<evidence type="ECO:0000256" key="1">
    <source>
        <dbReference type="ARBA" id="ARBA00004123"/>
    </source>
</evidence>
<name>A0AAN7YG56_9PEZI</name>
<dbReference type="Proteomes" id="UP001310890">
    <property type="component" value="Unassembled WGS sequence"/>
</dbReference>
<dbReference type="InterPro" id="IPR007219">
    <property type="entry name" value="XnlR_reg_dom"/>
</dbReference>
<comment type="caution">
    <text evidence="4">The sequence shown here is derived from an EMBL/GenBank/DDBJ whole genome shotgun (WGS) entry which is preliminary data.</text>
</comment>
<dbReference type="GO" id="GO:0003677">
    <property type="term" value="F:DNA binding"/>
    <property type="evidence" value="ECO:0007669"/>
    <property type="project" value="InterPro"/>
</dbReference>
<evidence type="ECO:0000313" key="4">
    <source>
        <dbReference type="EMBL" id="KAK5107193.1"/>
    </source>
</evidence>
<protein>
    <recommendedName>
        <fullName evidence="3">Xylanolytic transcriptional activator regulatory domain-containing protein</fullName>
    </recommendedName>
</protein>
<dbReference type="GO" id="GO:0006351">
    <property type="term" value="P:DNA-templated transcription"/>
    <property type="evidence" value="ECO:0007669"/>
    <property type="project" value="InterPro"/>
</dbReference>
<evidence type="ECO:0000256" key="2">
    <source>
        <dbReference type="ARBA" id="ARBA00023242"/>
    </source>
</evidence>
<accession>A0AAN7YG56</accession>
<dbReference type="PANTHER" id="PTHR31001">
    <property type="entry name" value="UNCHARACTERIZED TRANSCRIPTIONAL REGULATORY PROTEIN"/>
    <property type="match status" value="1"/>
</dbReference>
<dbReference type="InterPro" id="IPR050613">
    <property type="entry name" value="Sec_Metabolite_Reg"/>
</dbReference>
<evidence type="ECO:0000259" key="3">
    <source>
        <dbReference type="SMART" id="SM00906"/>
    </source>
</evidence>
<organism evidence="4 5">
    <name type="scientific">Meristemomyces frigidus</name>
    <dbReference type="NCBI Taxonomy" id="1508187"/>
    <lineage>
        <taxon>Eukaryota</taxon>
        <taxon>Fungi</taxon>
        <taxon>Dikarya</taxon>
        <taxon>Ascomycota</taxon>
        <taxon>Pezizomycotina</taxon>
        <taxon>Dothideomycetes</taxon>
        <taxon>Dothideomycetidae</taxon>
        <taxon>Mycosphaerellales</taxon>
        <taxon>Teratosphaeriaceae</taxon>
        <taxon>Meristemomyces</taxon>
    </lineage>
</organism>
<dbReference type="CDD" id="cd12148">
    <property type="entry name" value="fungal_TF_MHR"/>
    <property type="match status" value="1"/>
</dbReference>